<comment type="caution">
    <text evidence="1">The sequence shown here is derived from an EMBL/GenBank/DDBJ whole genome shotgun (WGS) entry which is preliminary data.</text>
</comment>
<accession>W4VQL9</accession>
<proteinExistence type="predicted"/>
<reference evidence="1 2" key="1">
    <citation type="journal article" date="2014" name="Genome Announc.">
        <title>Draft Genome Sequence of the Boron-Tolerant and Moderately Halotolerant Bacterium Gracilibacillus boraciitolerans JCM 21714T.</title>
        <authorList>
            <person name="Ahmed I."/>
            <person name="Oshima K."/>
            <person name="Suda W."/>
            <person name="Kitamura K."/>
            <person name="Iida T."/>
            <person name="Ohmori Y."/>
            <person name="Fujiwara T."/>
            <person name="Hattori M."/>
            <person name="Ohkuma M."/>
        </authorList>
    </citation>
    <scope>NUCLEOTIDE SEQUENCE [LARGE SCALE GENOMIC DNA]</scope>
    <source>
        <strain evidence="1 2">JCM 21714</strain>
    </source>
</reference>
<dbReference type="EMBL" id="BAVS01000043">
    <property type="protein sequence ID" value="GAE95193.1"/>
    <property type="molecule type" value="Genomic_DNA"/>
</dbReference>
<keyword evidence="2" id="KW-1185">Reference proteome</keyword>
<organism evidence="1 2">
    <name type="scientific">Gracilibacillus boraciitolerans JCM 21714</name>
    <dbReference type="NCBI Taxonomy" id="1298598"/>
    <lineage>
        <taxon>Bacteria</taxon>
        <taxon>Bacillati</taxon>
        <taxon>Bacillota</taxon>
        <taxon>Bacilli</taxon>
        <taxon>Bacillales</taxon>
        <taxon>Bacillaceae</taxon>
        <taxon>Gracilibacillus</taxon>
    </lineage>
</organism>
<gene>
    <name evidence="1" type="ORF">JCM21714_4407</name>
</gene>
<evidence type="ECO:0000313" key="2">
    <source>
        <dbReference type="Proteomes" id="UP000019102"/>
    </source>
</evidence>
<dbReference type="AlphaFoldDB" id="W4VQL9"/>
<dbReference type="Proteomes" id="UP000019102">
    <property type="component" value="Unassembled WGS sequence"/>
</dbReference>
<evidence type="ECO:0000313" key="1">
    <source>
        <dbReference type="EMBL" id="GAE95193.1"/>
    </source>
</evidence>
<name>W4VQL9_9BACI</name>
<sequence>MEPSTKDAESADVMKKMRINSIASVLVIMLNGNSANMANRAISTSELINSANPPAPYISIFKPVPPNVVNQMTASNEAQ</sequence>
<protein>
    <submittedName>
        <fullName evidence="1">Uncharacterized protein</fullName>
    </submittedName>
</protein>